<evidence type="ECO:0000313" key="7">
    <source>
        <dbReference type="EMBL" id="KAJ8260517.1"/>
    </source>
</evidence>
<dbReference type="OrthoDB" id="10250600at2759"/>
<dbReference type="Gene3D" id="1.25.10.10">
    <property type="entry name" value="Leucine-rich Repeat Variant"/>
    <property type="match status" value="2"/>
</dbReference>
<accession>A0A9Q1D647</accession>
<proteinExistence type="inferred from homology"/>
<dbReference type="FunFam" id="1.25.10.10:FF:000208">
    <property type="entry name" value="26S proteasome non-ATPase regulatory subunit 5"/>
    <property type="match status" value="1"/>
</dbReference>
<keyword evidence="8" id="KW-1185">Reference proteome</keyword>
<evidence type="ECO:0000256" key="2">
    <source>
        <dbReference type="ARBA" id="ARBA00014933"/>
    </source>
</evidence>
<evidence type="ECO:0000256" key="5">
    <source>
        <dbReference type="ARBA" id="ARBA00055861"/>
    </source>
</evidence>
<sequence length="530" mass="58394">MRADSSGCWISHLLPSRSLVRPCQVTPGSRPKKTRRRVKWVWNEGSSCQRRAQPGTLCAKRGWSACSSASETRDRFITADTNDREQTELCVAILGRILQALDPLYLARNCRAELQRGVNHSDNSVKVLAMSQVGRIAEHSEAITEILNNQNLLKDVIHCIGVEKISVAKEAIGALSKLAHTKAGLDALFQSNLLNDLKDVMSTDDVIRYRVYELVVDISSVSPISLGYCANSGLVSQLLGELTGDDVLVRATAMEMVTTLAHSQHGRLYLAQQGIMDKFSNMIIGAETDPFSSFYLPGLVKFFGNLAIMDSPQQICECYPAFLQKVFEMAMDQDPVMTGVALDTLGVLGSTVEGKQVLQKTGEKFQRVLTRMSQLAMNSATEMRVRSLEALTLLLTLPAEQQTEDLLGLTESWFGALSSQPVEMFWGFSTQPFPELHCGALRIFTAIACQPWGQKLMVATPGFVEFIVDRSTGPSKESKDAKFELVNALVNSKSTAEIFGNQHYLSLRAYRREGPYYVTAVSSVTVEGAD</sequence>
<dbReference type="Pfam" id="PF10508">
    <property type="entry name" value="Proteasom_PSMB"/>
    <property type="match status" value="1"/>
</dbReference>
<name>A0A9Q1D647_CONCO</name>
<organism evidence="7 8">
    <name type="scientific">Conger conger</name>
    <name type="common">Conger eel</name>
    <name type="synonym">Muraena conger</name>
    <dbReference type="NCBI Taxonomy" id="82655"/>
    <lineage>
        <taxon>Eukaryota</taxon>
        <taxon>Metazoa</taxon>
        <taxon>Chordata</taxon>
        <taxon>Craniata</taxon>
        <taxon>Vertebrata</taxon>
        <taxon>Euteleostomi</taxon>
        <taxon>Actinopterygii</taxon>
        <taxon>Neopterygii</taxon>
        <taxon>Teleostei</taxon>
        <taxon>Anguilliformes</taxon>
        <taxon>Congridae</taxon>
        <taxon>Conger</taxon>
    </lineage>
</organism>
<dbReference type="InterPro" id="IPR019538">
    <property type="entry name" value="PSMD5"/>
</dbReference>
<dbReference type="GO" id="GO:0043248">
    <property type="term" value="P:proteasome assembly"/>
    <property type="evidence" value="ECO:0007669"/>
    <property type="project" value="InterPro"/>
</dbReference>
<evidence type="ECO:0000256" key="1">
    <source>
        <dbReference type="ARBA" id="ARBA00006823"/>
    </source>
</evidence>
<evidence type="ECO:0000256" key="4">
    <source>
        <dbReference type="ARBA" id="ARBA00023186"/>
    </source>
</evidence>
<dbReference type="PANTHER" id="PTHR13554:SF10">
    <property type="entry name" value="26S PROTEASOME NON-ATPASE REGULATORY SUBUNIT 5"/>
    <property type="match status" value="1"/>
</dbReference>
<dbReference type="PANTHER" id="PTHR13554">
    <property type="entry name" value="26S PROTEASOME NON-ATPASE REGULATORY SUBUNIT 5-RELATED"/>
    <property type="match status" value="1"/>
</dbReference>
<comment type="function">
    <text evidence="5">Acts as a chaperone during the assembly of the 26S proteasome, specifically of the base subcomplex of the PA700/19S regulatory complex (RC). In the initial step of the base subcomplex assembly is part of an intermediate PSMD5:PSMC2:PSMC1:PSMD2 module which probably assembles with a PSMD10:PSMC4:PSMC5:PAAF1 module followed by dissociation of PSMD5.</text>
</comment>
<comment type="caution">
    <text evidence="7">The sequence shown here is derived from an EMBL/GenBank/DDBJ whole genome shotgun (WGS) entry which is preliminary data.</text>
</comment>
<protein>
    <recommendedName>
        <fullName evidence="2">26S proteasome non-ATPase regulatory subunit 5</fullName>
    </recommendedName>
</protein>
<gene>
    <name evidence="7" type="ORF">COCON_G00162400</name>
</gene>
<reference evidence="7" key="1">
    <citation type="journal article" date="2023" name="Science">
        <title>Genome structures resolve the early diversification of teleost fishes.</title>
        <authorList>
            <person name="Parey E."/>
            <person name="Louis A."/>
            <person name="Montfort J."/>
            <person name="Bouchez O."/>
            <person name="Roques C."/>
            <person name="Iampietro C."/>
            <person name="Lluch J."/>
            <person name="Castinel A."/>
            <person name="Donnadieu C."/>
            <person name="Desvignes T."/>
            <person name="Floi Bucao C."/>
            <person name="Jouanno E."/>
            <person name="Wen M."/>
            <person name="Mejri S."/>
            <person name="Dirks R."/>
            <person name="Jansen H."/>
            <person name="Henkel C."/>
            <person name="Chen W.J."/>
            <person name="Zahm M."/>
            <person name="Cabau C."/>
            <person name="Klopp C."/>
            <person name="Thompson A.W."/>
            <person name="Robinson-Rechavi M."/>
            <person name="Braasch I."/>
            <person name="Lecointre G."/>
            <person name="Bobe J."/>
            <person name="Postlethwait J.H."/>
            <person name="Berthelot C."/>
            <person name="Roest Crollius H."/>
            <person name="Guiguen Y."/>
        </authorList>
    </citation>
    <scope>NUCLEOTIDE SEQUENCE</scope>
    <source>
        <strain evidence="7">Concon-B</strain>
    </source>
</reference>
<evidence type="ECO:0000256" key="6">
    <source>
        <dbReference type="ARBA" id="ARBA00064552"/>
    </source>
</evidence>
<dbReference type="AlphaFoldDB" id="A0A9Q1D647"/>
<dbReference type="EMBL" id="JAFJMO010000012">
    <property type="protein sequence ID" value="KAJ8260517.1"/>
    <property type="molecule type" value="Genomic_DNA"/>
</dbReference>
<keyword evidence="3" id="KW-0007">Acetylation</keyword>
<dbReference type="GO" id="GO:0005829">
    <property type="term" value="C:cytosol"/>
    <property type="evidence" value="ECO:0007669"/>
    <property type="project" value="TreeGrafter"/>
</dbReference>
<evidence type="ECO:0000313" key="8">
    <source>
        <dbReference type="Proteomes" id="UP001152803"/>
    </source>
</evidence>
<dbReference type="SUPFAM" id="SSF48371">
    <property type="entry name" value="ARM repeat"/>
    <property type="match status" value="1"/>
</dbReference>
<comment type="similarity">
    <text evidence="1">Belongs to the proteasome subunit S5B/HSM3 family.</text>
</comment>
<comment type="subunit">
    <text evidence="6">Interacts with PSMC1, PSMC2, PSMD1 and PSMD6. Part of transient complex containing PSMD5, PSMC2, PSMC1 and PSMD2 formed during the assembly of the 26S proteasome.</text>
</comment>
<dbReference type="Proteomes" id="UP001152803">
    <property type="component" value="Unassembled WGS sequence"/>
</dbReference>
<keyword evidence="4" id="KW-0143">Chaperone</keyword>
<dbReference type="InterPro" id="IPR011989">
    <property type="entry name" value="ARM-like"/>
</dbReference>
<evidence type="ECO:0000256" key="3">
    <source>
        <dbReference type="ARBA" id="ARBA00022990"/>
    </source>
</evidence>
<dbReference type="InterPro" id="IPR016024">
    <property type="entry name" value="ARM-type_fold"/>
</dbReference>